<dbReference type="EC" id="2.7.7.65" evidence="1"/>
<dbReference type="Pfam" id="PF07696">
    <property type="entry name" value="7TMR-DISMED2"/>
    <property type="match status" value="1"/>
</dbReference>
<feature type="transmembrane region" description="Helical" evidence="4">
    <location>
        <begin position="328"/>
        <end position="347"/>
    </location>
</feature>
<organism evidence="7 8">
    <name type="scientific">Marinobacter vulgaris</name>
    <dbReference type="NCBI Taxonomy" id="1928331"/>
    <lineage>
        <taxon>Bacteria</taxon>
        <taxon>Pseudomonadati</taxon>
        <taxon>Pseudomonadota</taxon>
        <taxon>Gammaproteobacteria</taxon>
        <taxon>Pseudomonadales</taxon>
        <taxon>Marinobacteraceae</taxon>
        <taxon>Marinobacter</taxon>
    </lineage>
</organism>
<dbReference type="Pfam" id="PF07695">
    <property type="entry name" value="7TMR-DISM_7TM"/>
    <property type="match status" value="1"/>
</dbReference>
<evidence type="ECO:0000256" key="1">
    <source>
        <dbReference type="ARBA" id="ARBA00012528"/>
    </source>
</evidence>
<dbReference type="Gene3D" id="2.60.40.2380">
    <property type="match status" value="1"/>
</dbReference>
<reference evidence="7 8" key="2">
    <citation type="submission" date="2018-06" db="EMBL/GenBank/DDBJ databases">
        <title>Marinobactersediminissp. nov, a moderately halophilic bacterium isolated from marine solar saltern.</title>
        <authorList>
            <person name="Zhang Y."/>
        </authorList>
    </citation>
    <scope>NUCLEOTIDE SEQUENCE [LARGE SCALE GENOMIC DNA]</scope>
    <source>
        <strain evidence="7 8">F01</strain>
    </source>
</reference>
<dbReference type="GO" id="GO:0043709">
    <property type="term" value="P:cell adhesion involved in single-species biofilm formation"/>
    <property type="evidence" value="ECO:0007669"/>
    <property type="project" value="TreeGrafter"/>
</dbReference>
<feature type="transmembrane region" description="Helical" evidence="4">
    <location>
        <begin position="362"/>
        <end position="379"/>
    </location>
</feature>
<feature type="transmembrane region" description="Helical" evidence="4">
    <location>
        <begin position="179"/>
        <end position="199"/>
    </location>
</feature>
<feature type="signal peptide" evidence="5">
    <location>
        <begin position="1"/>
        <end position="17"/>
    </location>
</feature>
<evidence type="ECO:0000259" key="6">
    <source>
        <dbReference type="PROSITE" id="PS50887"/>
    </source>
</evidence>
<evidence type="ECO:0000256" key="2">
    <source>
        <dbReference type="ARBA" id="ARBA00034247"/>
    </source>
</evidence>
<feature type="chain" id="PRO_5015955936" description="diguanylate cyclase" evidence="5">
    <location>
        <begin position="18"/>
        <end position="562"/>
    </location>
</feature>
<reference evidence="8" key="1">
    <citation type="submission" date="2018-05" db="EMBL/GenBank/DDBJ databases">
        <authorList>
            <person name="Lu D."/>
        </authorList>
    </citation>
    <scope>NUCLEOTIDE SEQUENCE [LARGE SCALE GENOMIC DNA]</scope>
    <source>
        <strain evidence="8">F01</strain>
    </source>
</reference>
<keyword evidence="5" id="KW-0732">Signal</keyword>
<keyword evidence="8" id="KW-1185">Reference proteome</keyword>
<gene>
    <name evidence="7" type="ORF">DIT71_14125</name>
</gene>
<dbReference type="CDD" id="cd01949">
    <property type="entry name" value="GGDEF"/>
    <property type="match status" value="1"/>
</dbReference>
<feature type="transmembrane region" description="Helical" evidence="4">
    <location>
        <begin position="275"/>
        <end position="297"/>
    </location>
</feature>
<dbReference type="Proteomes" id="UP000253987">
    <property type="component" value="Unassembled WGS sequence"/>
</dbReference>
<dbReference type="Pfam" id="PF00990">
    <property type="entry name" value="GGDEF"/>
    <property type="match status" value="1"/>
</dbReference>
<accession>A0A2V3ZHT2</accession>
<keyword evidence="3" id="KW-0175">Coiled coil</keyword>
<sequence>MTLCLLVAAIPAASALAPVDITQTDDTLQLGPYLEYLKDPDRREDLAEVRASNELFTPHTGDVLNIGYTSAGHWVRFRLTNTGTEPQTRYLEFRSAFVDRLTLYHPQERTGYGKTESGRLVTPPERPHPSRHFVFPITLSPGADAVYYLYADSADTLTIPLYLHTDTGLQQTVLTSRSWLSFFQGLIAAMAVFSLFLLVTLRDRVYGYYIGVIIMHQGLFFTLFNGLGYQYFGLENPWWSREALSILVSLTMLMIMQFTRVLLDTRNQQPRLDRVIAAIQCAAIAIAGLSLFVDYYLSIRLANLHGSVTALAVWVVGWNALRKDHPAARYFLIAWTSLIVGGLTYSLKSWGLLPSNAFTEHSWQIGAAIEAIFLSLAIADRITNESRQRIRLQYEAQQAQATALEIQRRANETLEKSVRERTEELREANRKLQQLSDTDQLTGISNRRSLERYLQHTFERALVDRKPVAVLLIDIDHFKPVNDTYGHQAGDDCLKEIAERIRSSVASEPVNTRAGPLGLTISMGVYAAAPVKGDSAENFLQKAHQALYRSKHEGRDRVTPFR</sequence>
<keyword evidence="4" id="KW-0812">Transmembrane</keyword>
<dbReference type="InterPro" id="IPR000160">
    <property type="entry name" value="GGDEF_dom"/>
</dbReference>
<dbReference type="GO" id="GO:0005886">
    <property type="term" value="C:plasma membrane"/>
    <property type="evidence" value="ECO:0007669"/>
    <property type="project" value="TreeGrafter"/>
</dbReference>
<feature type="transmembrane region" description="Helical" evidence="4">
    <location>
        <begin position="244"/>
        <end position="263"/>
    </location>
</feature>
<evidence type="ECO:0000313" key="7">
    <source>
        <dbReference type="EMBL" id="PXX89650.1"/>
    </source>
</evidence>
<evidence type="ECO:0000313" key="8">
    <source>
        <dbReference type="Proteomes" id="UP000253987"/>
    </source>
</evidence>
<dbReference type="EMBL" id="QFWX01000006">
    <property type="protein sequence ID" value="PXX89650.1"/>
    <property type="molecule type" value="Genomic_DNA"/>
</dbReference>
<dbReference type="PANTHER" id="PTHR45138:SF9">
    <property type="entry name" value="DIGUANYLATE CYCLASE DGCM-RELATED"/>
    <property type="match status" value="1"/>
</dbReference>
<dbReference type="PROSITE" id="PS50887">
    <property type="entry name" value="GGDEF"/>
    <property type="match status" value="1"/>
</dbReference>
<dbReference type="InterPro" id="IPR011622">
    <property type="entry name" value="7TMR_DISM_rcpt_extracell_dom2"/>
</dbReference>
<dbReference type="GO" id="GO:0052621">
    <property type="term" value="F:diguanylate cyclase activity"/>
    <property type="evidence" value="ECO:0007669"/>
    <property type="project" value="UniProtKB-EC"/>
</dbReference>
<comment type="catalytic activity">
    <reaction evidence="2">
        <text>2 GTP = 3',3'-c-di-GMP + 2 diphosphate</text>
        <dbReference type="Rhea" id="RHEA:24898"/>
        <dbReference type="ChEBI" id="CHEBI:33019"/>
        <dbReference type="ChEBI" id="CHEBI:37565"/>
        <dbReference type="ChEBI" id="CHEBI:58805"/>
        <dbReference type="EC" id="2.7.7.65"/>
    </reaction>
</comment>
<keyword evidence="4" id="KW-0472">Membrane</keyword>
<protein>
    <recommendedName>
        <fullName evidence="1">diguanylate cyclase</fullName>
        <ecNumber evidence="1">2.7.7.65</ecNumber>
    </recommendedName>
</protein>
<dbReference type="Gene3D" id="3.30.70.270">
    <property type="match status" value="2"/>
</dbReference>
<feature type="domain" description="GGDEF" evidence="6">
    <location>
        <begin position="466"/>
        <end position="562"/>
    </location>
</feature>
<dbReference type="NCBIfam" id="TIGR00254">
    <property type="entry name" value="GGDEF"/>
    <property type="match status" value="1"/>
</dbReference>
<evidence type="ECO:0000256" key="5">
    <source>
        <dbReference type="SAM" id="SignalP"/>
    </source>
</evidence>
<dbReference type="InterPro" id="IPR011623">
    <property type="entry name" value="7TMR_DISM_rcpt_extracell_dom1"/>
</dbReference>
<feature type="coiled-coil region" evidence="3">
    <location>
        <begin position="387"/>
        <end position="438"/>
    </location>
</feature>
<keyword evidence="4" id="KW-1133">Transmembrane helix</keyword>
<dbReference type="SUPFAM" id="SSF55073">
    <property type="entry name" value="Nucleotide cyclase"/>
    <property type="match status" value="1"/>
</dbReference>
<dbReference type="InterPro" id="IPR050469">
    <property type="entry name" value="Diguanylate_Cyclase"/>
</dbReference>
<evidence type="ECO:0000256" key="4">
    <source>
        <dbReference type="SAM" id="Phobius"/>
    </source>
</evidence>
<proteinExistence type="predicted"/>
<dbReference type="PANTHER" id="PTHR45138">
    <property type="entry name" value="REGULATORY COMPONENTS OF SENSORY TRANSDUCTION SYSTEM"/>
    <property type="match status" value="1"/>
</dbReference>
<dbReference type="InterPro" id="IPR029787">
    <property type="entry name" value="Nucleotide_cyclase"/>
</dbReference>
<name>A0A2V3ZHT2_9GAMM</name>
<evidence type="ECO:0000256" key="3">
    <source>
        <dbReference type="SAM" id="Coils"/>
    </source>
</evidence>
<feature type="transmembrane region" description="Helical" evidence="4">
    <location>
        <begin position="206"/>
        <end position="224"/>
    </location>
</feature>
<comment type="caution">
    <text evidence="7">The sequence shown here is derived from an EMBL/GenBank/DDBJ whole genome shotgun (WGS) entry which is preliminary data.</text>
</comment>
<dbReference type="SMART" id="SM00267">
    <property type="entry name" value="GGDEF"/>
    <property type="match status" value="1"/>
</dbReference>
<dbReference type="InterPro" id="IPR043128">
    <property type="entry name" value="Rev_trsase/Diguanyl_cyclase"/>
</dbReference>
<feature type="transmembrane region" description="Helical" evidence="4">
    <location>
        <begin position="303"/>
        <end position="321"/>
    </location>
</feature>
<dbReference type="GO" id="GO:1902201">
    <property type="term" value="P:negative regulation of bacterial-type flagellum-dependent cell motility"/>
    <property type="evidence" value="ECO:0007669"/>
    <property type="project" value="TreeGrafter"/>
</dbReference>
<dbReference type="AlphaFoldDB" id="A0A2V3ZHT2"/>